<feature type="compositionally biased region" description="Basic and acidic residues" evidence="1">
    <location>
        <begin position="154"/>
        <end position="163"/>
    </location>
</feature>
<keyword evidence="2" id="KW-1133">Transmembrane helix</keyword>
<feature type="compositionally biased region" description="Basic and acidic residues" evidence="1">
    <location>
        <begin position="109"/>
        <end position="146"/>
    </location>
</feature>
<dbReference type="RefSeq" id="WP_188585441.1">
    <property type="nucleotide sequence ID" value="NZ_BMGC01000004.1"/>
</dbReference>
<protein>
    <recommendedName>
        <fullName evidence="5">DivIVA domain-containing protein</fullName>
    </recommendedName>
</protein>
<proteinExistence type="predicted"/>
<name>A0A916WRF9_9ACTN</name>
<dbReference type="Gene3D" id="6.10.250.660">
    <property type="match status" value="1"/>
</dbReference>
<evidence type="ECO:0000313" key="4">
    <source>
        <dbReference type="Proteomes" id="UP000621454"/>
    </source>
</evidence>
<evidence type="ECO:0000256" key="2">
    <source>
        <dbReference type="SAM" id="Phobius"/>
    </source>
</evidence>
<dbReference type="EMBL" id="BMGC01000004">
    <property type="protein sequence ID" value="GGB23459.1"/>
    <property type="molecule type" value="Genomic_DNA"/>
</dbReference>
<reference evidence="3" key="1">
    <citation type="journal article" date="2014" name="Int. J. Syst. Evol. Microbiol.">
        <title>Complete genome sequence of Corynebacterium casei LMG S-19264T (=DSM 44701T), isolated from a smear-ripened cheese.</title>
        <authorList>
            <consortium name="US DOE Joint Genome Institute (JGI-PGF)"/>
            <person name="Walter F."/>
            <person name="Albersmeier A."/>
            <person name="Kalinowski J."/>
            <person name="Ruckert C."/>
        </authorList>
    </citation>
    <scope>NUCLEOTIDE SEQUENCE</scope>
    <source>
        <strain evidence="3">CGMCC 1.12827</strain>
    </source>
</reference>
<dbReference type="InterPro" id="IPR019933">
    <property type="entry name" value="DivIVA_domain"/>
</dbReference>
<feature type="region of interest" description="Disordered" evidence="1">
    <location>
        <begin position="109"/>
        <end position="163"/>
    </location>
</feature>
<evidence type="ECO:0008006" key="5">
    <source>
        <dbReference type="Google" id="ProtNLM"/>
    </source>
</evidence>
<sequence length="163" mass="17710">MQTLLVYLLVAALVMIVVFAVAWFVFGRGEDLPALQRATTLTRLPRTGIDGNDVRALRFAQTLRGYKQSEVDWALEKLAREIDELRDIVVTLQGRDAMDFSPGAGRGFDLDADAHTDDSAHTDDTGHTDDSAHTDDSGAADSRTDGGDEDAAVCDEKGIGRTR</sequence>
<keyword evidence="2" id="KW-0472">Membrane</keyword>
<keyword evidence="4" id="KW-1185">Reference proteome</keyword>
<reference evidence="3" key="2">
    <citation type="submission" date="2020-09" db="EMBL/GenBank/DDBJ databases">
        <authorList>
            <person name="Sun Q."/>
            <person name="Zhou Y."/>
        </authorList>
    </citation>
    <scope>NUCLEOTIDE SEQUENCE</scope>
    <source>
        <strain evidence="3">CGMCC 1.12827</strain>
    </source>
</reference>
<accession>A0A916WRF9</accession>
<evidence type="ECO:0000256" key="1">
    <source>
        <dbReference type="SAM" id="MobiDB-lite"/>
    </source>
</evidence>
<evidence type="ECO:0000313" key="3">
    <source>
        <dbReference type="EMBL" id="GGB23459.1"/>
    </source>
</evidence>
<dbReference type="NCBIfam" id="TIGR03544">
    <property type="entry name" value="DivI1A_domain"/>
    <property type="match status" value="1"/>
</dbReference>
<comment type="caution">
    <text evidence="3">The sequence shown here is derived from an EMBL/GenBank/DDBJ whole genome shotgun (WGS) entry which is preliminary data.</text>
</comment>
<dbReference type="AlphaFoldDB" id="A0A916WRF9"/>
<dbReference type="Proteomes" id="UP000621454">
    <property type="component" value="Unassembled WGS sequence"/>
</dbReference>
<gene>
    <name evidence="3" type="ORF">GCM10011489_09620</name>
</gene>
<feature type="transmembrane region" description="Helical" evidence="2">
    <location>
        <begin position="6"/>
        <end position="26"/>
    </location>
</feature>
<keyword evidence="2" id="KW-0812">Transmembrane</keyword>
<organism evidence="3 4">
    <name type="scientific">Gordonia jinhuaensis</name>
    <dbReference type="NCBI Taxonomy" id="1517702"/>
    <lineage>
        <taxon>Bacteria</taxon>
        <taxon>Bacillati</taxon>
        <taxon>Actinomycetota</taxon>
        <taxon>Actinomycetes</taxon>
        <taxon>Mycobacteriales</taxon>
        <taxon>Gordoniaceae</taxon>
        <taxon>Gordonia</taxon>
    </lineage>
</organism>